<dbReference type="Proteomes" id="UP001194468">
    <property type="component" value="Unassembled WGS sequence"/>
</dbReference>
<comment type="caution">
    <text evidence="1">The sequence shown here is derived from an EMBL/GenBank/DDBJ whole genome shotgun (WGS) entry which is preliminary data.</text>
</comment>
<accession>A0AAD4GGW5</accession>
<dbReference type="AlphaFoldDB" id="A0AAD4GGW5"/>
<protein>
    <submittedName>
        <fullName evidence="1">Uncharacterized protein</fullName>
    </submittedName>
</protein>
<dbReference type="EMBL" id="WHUW01000010">
    <property type="protein sequence ID" value="KAF8441752.1"/>
    <property type="molecule type" value="Genomic_DNA"/>
</dbReference>
<evidence type="ECO:0000313" key="1">
    <source>
        <dbReference type="EMBL" id="KAF8441752.1"/>
    </source>
</evidence>
<sequence length="512" mass="57568">MQPGEVVVDSLIRDDLSRFAHMVWCTPQAISKRHSDPGGFEYIDLGGCLVGFQVLFGGAVEEKVLVRDEYRIAAQELQTDRYHRGAYVTGQPGIGKSLFLVYLLVQLLGQGCKVAVHDSCHQFYAVFAESVAFYPLTCSTPLITGGPMWALSDSSHENNGAPPTYFYAFPQCVRLIQATSPEKRRWHRWSKEAKAECYVMDIWTAQEIANFAKLLEYDVQRMVDLGNKWGGVPRTLVTCLEKSDHETETWYGNCATEAVGKCQNTVGSIMNKYVSEDWDDALSRFYFCRPADYATPRIDRTETCATVPTRTICRILGKALQDFSNTIRLEFFAALSHRSDTGQAAGFIYQSWFNVFFSTANKFIYCHWLHKPGEATLVSTSAKDLNARAELPYYWAANTSYEGIDGALISKDAIFAFQITLSSKHSSPQGGVRKLRKELPAELRDLPWHVVFVGNVTRLIKAAASDWAGKVFLMETSQTAVPIAWSKVDPVAEDVTYRIIRDEMAQEESMDE</sequence>
<name>A0AAD4GGW5_BOLED</name>
<reference evidence="1" key="1">
    <citation type="submission" date="2019-10" db="EMBL/GenBank/DDBJ databases">
        <authorList>
            <consortium name="DOE Joint Genome Institute"/>
            <person name="Kuo A."/>
            <person name="Miyauchi S."/>
            <person name="Kiss E."/>
            <person name="Drula E."/>
            <person name="Kohler A."/>
            <person name="Sanchez-Garcia M."/>
            <person name="Andreopoulos B."/>
            <person name="Barry K.W."/>
            <person name="Bonito G."/>
            <person name="Buee M."/>
            <person name="Carver A."/>
            <person name="Chen C."/>
            <person name="Cichocki N."/>
            <person name="Clum A."/>
            <person name="Culley D."/>
            <person name="Crous P.W."/>
            <person name="Fauchery L."/>
            <person name="Girlanda M."/>
            <person name="Hayes R."/>
            <person name="Keri Z."/>
            <person name="LaButti K."/>
            <person name="Lipzen A."/>
            <person name="Lombard V."/>
            <person name="Magnuson J."/>
            <person name="Maillard F."/>
            <person name="Morin E."/>
            <person name="Murat C."/>
            <person name="Nolan M."/>
            <person name="Ohm R."/>
            <person name="Pangilinan J."/>
            <person name="Pereira M."/>
            <person name="Perotto S."/>
            <person name="Peter M."/>
            <person name="Riley R."/>
            <person name="Sitrit Y."/>
            <person name="Stielow B."/>
            <person name="Szollosi G."/>
            <person name="Zifcakova L."/>
            <person name="Stursova M."/>
            <person name="Spatafora J.W."/>
            <person name="Tedersoo L."/>
            <person name="Vaario L.-M."/>
            <person name="Yamada A."/>
            <person name="Yan M."/>
            <person name="Wang P."/>
            <person name="Xu J."/>
            <person name="Bruns T."/>
            <person name="Baldrian P."/>
            <person name="Vilgalys R."/>
            <person name="Henrissat B."/>
            <person name="Grigoriev I.V."/>
            <person name="Hibbett D."/>
            <person name="Nagy L.G."/>
            <person name="Martin F.M."/>
        </authorList>
    </citation>
    <scope>NUCLEOTIDE SEQUENCE</scope>
    <source>
        <strain evidence="1">BED1</strain>
    </source>
</reference>
<evidence type="ECO:0000313" key="2">
    <source>
        <dbReference type="Proteomes" id="UP001194468"/>
    </source>
</evidence>
<reference evidence="1" key="2">
    <citation type="journal article" date="2020" name="Nat. Commun.">
        <title>Large-scale genome sequencing of mycorrhizal fungi provides insights into the early evolution of symbiotic traits.</title>
        <authorList>
            <person name="Miyauchi S."/>
            <person name="Kiss E."/>
            <person name="Kuo A."/>
            <person name="Drula E."/>
            <person name="Kohler A."/>
            <person name="Sanchez-Garcia M."/>
            <person name="Morin E."/>
            <person name="Andreopoulos B."/>
            <person name="Barry K.W."/>
            <person name="Bonito G."/>
            <person name="Buee M."/>
            <person name="Carver A."/>
            <person name="Chen C."/>
            <person name="Cichocki N."/>
            <person name="Clum A."/>
            <person name="Culley D."/>
            <person name="Crous P.W."/>
            <person name="Fauchery L."/>
            <person name="Girlanda M."/>
            <person name="Hayes R.D."/>
            <person name="Keri Z."/>
            <person name="LaButti K."/>
            <person name="Lipzen A."/>
            <person name="Lombard V."/>
            <person name="Magnuson J."/>
            <person name="Maillard F."/>
            <person name="Murat C."/>
            <person name="Nolan M."/>
            <person name="Ohm R.A."/>
            <person name="Pangilinan J."/>
            <person name="Pereira M.F."/>
            <person name="Perotto S."/>
            <person name="Peter M."/>
            <person name="Pfister S."/>
            <person name="Riley R."/>
            <person name="Sitrit Y."/>
            <person name="Stielow J.B."/>
            <person name="Szollosi G."/>
            <person name="Zifcakova L."/>
            <person name="Stursova M."/>
            <person name="Spatafora J.W."/>
            <person name="Tedersoo L."/>
            <person name="Vaario L.M."/>
            <person name="Yamada A."/>
            <person name="Yan M."/>
            <person name="Wang P."/>
            <person name="Xu J."/>
            <person name="Bruns T."/>
            <person name="Baldrian P."/>
            <person name="Vilgalys R."/>
            <person name="Dunand C."/>
            <person name="Henrissat B."/>
            <person name="Grigoriev I.V."/>
            <person name="Hibbett D."/>
            <person name="Nagy L.G."/>
            <person name="Martin F.M."/>
        </authorList>
    </citation>
    <scope>NUCLEOTIDE SEQUENCE</scope>
    <source>
        <strain evidence="1">BED1</strain>
    </source>
</reference>
<gene>
    <name evidence="1" type="ORF">L210DRAFT_3644980</name>
</gene>
<keyword evidence="2" id="KW-1185">Reference proteome</keyword>
<organism evidence="1 2">
    <name type="scientific">Boletus edulis BED1</name>
    <dbReference type="NCBI Taxonomy" id="1328754"/>
    <lineage>
        <taxon>Eukaryota</taxon>
        <taxon>Fungi</taxon>
        <taxon>Dikarya</taxon>
        <taxon>Basidiomycota</taxon>
        <taxon>Agaricomycotina</taxon>
        <taxon>Agaricomycetes</taxon>
        <taxon>Agaricomycetidae</taxon>
        <taxon>Boletales</taxon>
        <taxon>Boletineae</taxon>
        <taxon>Boletaceae</taxon>
        <taxon>Boletoideae</taxon>
        <taxon>Boletus</taxon>
    </lineage>
</organism>
<proteinExistence type="predicted"/>
<dbReference type="PANTHER" id="PTHR33129:SF3">
    <property type="entry name" value="HOT SPOT (RHS) PROTEIN, PUTATIVE-RELATED"/>
    <property type="match status" value="1"/>
</dbReference>
<dbReference type="PANTHER" id="PTHR33129">
    <property type="entry name" value="PROTEIN KINASE DOMAIN-CONTAINING PROTEIN-RELATED"/>
    <property type="match status" value="1"/>
</dbReference>
<dbReference type="InterPro" id="IPR052980">
    <property type="entry name" value="Crinkler_effector"/>
</dbReference>